<dbReference type="Pfam" id="PF08241">
    <property type="entry name" value="Methyltransf_11"/>
    <property type="match status" value="1"/>
</dbReference>
<feature type="domain" description="DUF7870" evidence="3">
    <location>
        <begin position="358"/>
        <end position="453"/>
    </location>
</feature>
<evidence type="ECO:0000259" key="3">
    <source>
        <dbReference type="Pfam" id="PF25276"/>
    </source>
</evidence>
<dbReference type="GO" id="GO:0008757">
    <property type="term" value="F:S-adenosylmethionine-dependent methyltransferase activity"/>
    <property type="evidence" value="ECO:0007669"/>
    <property type="project" value="InterPro"/>
</dbReference>
<dbReference type="InterPro" id="IPR029063">
    <property type="entry name" value="SAM-dependent_MTases_sf"/>
</dbReference>
<name>A0A2P2QLY7_RHIMU</name>
<feature type="domain" description="Methyltransferase type 11" evidence="2">
    <location>
        <begin position="146"/>
        <end position="186"/>
    </location>
</feature>
<dbReference type="Pfam" id="PF25276">
    <property type="entry name" value="DUF7870"/>
    <property type="match status" value="1"/>
</dbReference>
<keyword evidence="1" id="KW-0812">Transmembrane</keyword>
<dbReference type="AlphaFoldDB" id="A0A2P2QLY7"/>
<dbReference type="InterPro" id="IPR057192">
    <property type="entry name" value="DUF7870"/>
</dbReference>
<evidence type="ECO:0000313" key="4">
    <source>
        <dbReference type="EMBL" id="MBX67988.1"/>
    </source>
</evidence>
<dbReference type="InterPro" id="IPR013216">
    <property type="entry name" value="Methyltransf_11"/>
</dbReference>
<organism evidence="4">
    <name type="scientific">Rhizophora mucronata</name>
    <name type="common">Asiatic mangrove</name>
    <dbReference type="NCBI Taxonomy" id="61149"/>
    <lineage>
        <taxon>Eukaryota</taxon>
        <taxon>Viridiplantae</taxon>
        <taxon>Streptophyta</taxon>
        <taxon>Embryophyta</taxon>
        <taxon>Tracheophyta</taxon>
        <taxon>Spermatophyta</taxon>
        <taxon>Magnoliopsida</taxon>
        <taxon>eudicotyledons</taxon>
        <taxon>Gunneridae</taxon>
        <taxon>Pentapetalae</taxon>
        <taxon>rosids</taxon>
        <taxon>fabids</taxon>
        <taxon>Malpighiales</taxon>
        <taxon>Rhizophoraceae</taxon>
        <taxon>Rhizophora</taxon>
    </lineage>
</organism>
<keyword evidence="1" id="KW-1133">Transmembrane helix</keyword>
<evidence type="ECO:0000259" key="2">
    <source>
        <dbReference type="Pfam" id="PF08241"/>
    </source>
</evidence>
<keyword evidence="1" id="KW-0472">Membrane</keyword>
<feature type="transmembrane region" description="Helical" evidence="1">
    <location>
        <begin position="20"/>
        <end position="39"/>
    </location>
</feature>
<proteinExistence type="predicted"/>
<dbReference type="SUPFAM" id="SSF53335">
    <property type="entry name" value="S-adenosyl-L-methionine-dependent methyltransferases"/>
    <property type="match status" value="1"/>
</dbReference>
<reference evidence="4" key="1">
    <citation type="submission" date="2018-02" db="EMBL/GenBank/DDBJ databases">
        <title>Rhizophora mucronata_Transcriptome.</title>
        <authorList>
            <person name="Meera S.P."/>
            <person name="Sreeshan A."/>
            <person name="Augustine A."/>
        </authorList>
    </citation>
    <scope>NUCLEOTIDE SEQUENCE</scope>
    <source>
        <tissue evidence="4">Leaf</tissue>
    </source>
</reference>
<protein>
    <submittedName>
        <fullName evidence="4">Uncharacterized protein LOC105142571</fullName>
    </submittedName>
</protein>
<evidence type="ECO:0000256" key="1">
    <source>
        <dbReference type="SAM" id="Phobius"/>
    </source>
</evidence>
<accession>A0A2P2QLY7</accession>
<dbReference type="EMBL" id="GGEC01087504">
    <property type="protein sequence ID" value="MBX67988.1"/>
    <property type="molecule type" value="Transcribed_RNA"/>
</dbReference>
<sequence>MDFKALGHQILSGSIARRLLLRLFMIATAISIFPLLQILSGSDPGWFDSVNSKQCDAPFMNAGGAFFANRLLNPIGASFECKEDVNLTTGVVKELMGLQMVDYDAQALCVGEGSAGAVYALRELGFANVCGVYRHPFFLLKHRRFVNELDYAENSFDFVFSRDLDKASVPAILTLEMERVLKPGGIGAVLVGVNGINTNSLIRSAAPVSSLLKDSSVVHVSYVEDFTLVVFKKRTDTAGYFKQFALPADCQSVVCNRPLMDYLEPLVEKKQTGYEKKIAYLPNFIDMRTKNRLMLVDIGVGEHQNSSWFLPSYPVNQNAFNVYVVDHNTSVLLSCVKKPGVTFIYYPGLAGENAVQNTETEELDPSVEDEGFDFLAWFKETVQFADFVVLKMKTGEVEMKFLEGLFESGTICHVDELFLNCSDDGDGKSLVKGDCLDLFKGLRSSGVFVHQWWGD</sequence>
<dbReference type="PANTHER" id="PTHR47291">
    <property type="entry name" value="PEPTIDE UPSTREAM PROTEIN"/>
    <property type="match status" value="1"/>
</dbReference>
<dbReference type="PANTHER" id="PTHR47291:SF1">
    <property type="entry name" value="PEPTIDE UPSTREAM PROTEIN"/>
    <property type="match status" value="1"/>
</dbReference>